<dbReference type="AlphaFoldDB" id="A0A1H0QLU1"/>
<keyword evidence="2" id="KW-1185">Reference proteome</keyword>
<protein>
    <recommendedName>
        <fullName evidence="3">Tail assembly chaperone</fullName>
    </recommendedName>
</protein>
<accession>A0A1H0QLU1</accession>
<dbReference type="STRING" id="504798.SAMN05421871_10449"/>
<gene>
    <name evidence="1" type="ORF">SAMN05192558_10750</name>
</gene>
<dbReference type="EMBL" id="FNJB01000007">
    <property type="protein sequence ID" value="SDP18343.1"/>
    <property type="molecule type" value="Genomic_DNA"/>
</dbReference>
<dbReference type="OrthoDB" id="3627708at2"/>
<evidence type="ECO:0000313" key="1">
    <source>
        <dbReference type="EMBL" id="SDP18343.1"/>
    </source>
</evidence>
<reference evidence="2" key="1">
    <citation type="submission" date="2016-10" db="EMBL/GenBank/DDBJ databases">
        <authorList>
            <person name="Varghese N."/>
            <person name="Submissions S."/>
        </authorList>
    </citation>
    <scope>NUCLEOTIDE SEQUENCE [LARGE SCALE GENOMIC DNA]</scope>
    <source>
        <strain evidence="2">IBRC-M 10655</strain>
    </source>
</reference>
<proteinExistence type="predicted"/>
<evidence type="ECO:0008006" key="3">
    <source>
        <dbReference type="Google" id="ProtNLM"/>
    </source>
</evidence>
<dbReference type="Proteomes" id="UP000199651">
    <property type="component" value="Unassembled WGS sequence"/>
</dbReference>
<evidence type="ECO:0000313" key="2">
    <source>
        <dbReference type="Proteomes" id="UP000199651"/>
    </source>
</evidence>
<organism evidence="1 2">
    <name type="scientific">Actinokineospora alba</name>
    <dbReference type="NCBI Taxonomy" id="504798"/>
    <lineage>
        <taxon>Bacteria</taxon>
        <taxon>Bacillati</taxon>
        <taxon>Actinomycetota</taxon>
        <taxon>Actinomycetes</taxon>
        <taxon>Pseudonocardiales</taxon>
        <taxon>Pseudonocardiaceae</taxon>
        <taxon>Actinokineospora</taxon>
    </lineage>
</organism>
<name>A0A1H0QLU1_9PSEU</name>
<dbReference type="RefSeq" id="WP_091377223.1">
    <property type="nucleotide sequence ID" value="NZ_FNDV01000004.1"/>
</dbReference>
<sequence>MTRFNVNAARAQRLEAVGSDWEFELDDEVFTLPREFPRSTAKRLSEVDDNDIDGLLAVLLGDDQFERFNKHNVTVQDVAALLEAYGSETGLSLGEG</sequence>